<protein>
    <submittedName>
        <fullName evidence="3">Trypsin</fullName>
    </submittedName>
</protein>
<accession>A0A1W1GVC7</accession>
<dbReference type="InterPro" id="IPR001314">
    <property type="entry name" value="Peptidase_S1A"/>
</dbReference>
<organism evidence="3 4">
    <name type="scientific">Stenotrophomonas indicatrix</name>
    <dbReference type="NCBI Taxonomy" id="2045451"/>
    <lineage>
        <taxon>Bacteria</taxon>
        <taxon>Pseudomonadati</taxon>
        <taxon>Pseudomonadota</taxon>
        <taxon>Gammaproteobacteria</taxon>
        <taxon>Lysobacterales</taxon>
        <taxon>Lysobacteraceae</taxon>
        <taxon>Stenotrophomonas</taxon>
    </lineage>
</organism>
<name>A0A1W1GVC7_9GAMM</name>
<dbReference type="InterPro" id="IPR043504">
    <property type="entry name" value="Peptidase_S1_PA_chymotrypsin"/>
</dbReference>
<evidence type="ECO:0000259" key="2">
    <source>
        <dbReference type="PROSITE" id="PS50240"/>
    </source>
</evidence>
<sequence length="289" mass="30751">MHRWLFLLLAALPFAAGAIVIRDDVDDGRYRIERSDFPALADMPGEGHGVLIAPRWVLTAAHAAPMEGMGATIAINGNAYGVERVFPHPGYRRMPEALGKEAMATGSPSRIHAFLAASDDIALIKLAASVTDATPVALYRGSAEVTQVAVLMGKGATGNGAVGQLPDAPHRTSLRWAHNTITGGNQRYLWYRFDPPPQGLPLEGVLGSGDSGGPLVVDDHGTWQLVGLGSWITAVPEHALEAGFYGQMVHNVRVSRYVDWIEAVMRQGDDSLPPSKTGHANGSLGNGRP</sequence>
<dbReference type="PRINTS" id="PR00722">
    <property type="entry name" value="CHYMOTRYPSIN"/>
</dbReference>
<dbReference type="Proteomes" id="UP000191133">
    <property type="component" value="Unassembled WGS sequence"/>
</dbReference>
<dbReference type="PROSITE" id="PS50240">
    <property type="entry name" value="TRYPSIN_DOM"/>
    <property type="match status" value="1"/>
</dbReference>
<dbReference type="InterPro" id="IPR009003">
    <property type="entry name" value="Peptidase_S1_PA"/>
</dbReference>
<dbReference type="EMBL" id="FWEU01000001">
    <property type="protein sequence ID" value="SLM23302.1"/>
    <property type="molecule type" value="Genomic_DNA"/>
</dbReference>
<dbReference type="Gene3D" id="2.40.10.10">
    <property type="entry name" value="Trypsin-like serine proteases"/>
    <property type="match status" value="1"/>
</dbReference>
<dbReference type="SMART" id="SM00020">
    <property type="entry name" value="Tryp_SPc"/>
    <property type="match status" value="1"/>
</dbReference>
<feature type="domain" description="Peptidase S1" evidence="2">
    <location>
        <begin position="25"/>
        <end position="266"/>
    </location>
</feature>
<dbReference type="InterPro" id="IPR001254">
    <property type="entry name" value="Trypsin_dom"/>
</dbReference>
<feature type="region of interest" description="Disordered" evidence="1">
    <location>
        <begin position="268"/>
        <end position="289"/>
    </location>
</feature>
<dbReference type="PANTHER" id="PTHR24260:SF132">
    <property type="entry name" value="PEPTIDASE S1 DOMAIN-CONTAINING PROTEIN"/>
    <property type="match status" value="1"/>
</dbReference>
<evidence type="ECO:0000313" key="4">
    <source>
        <dbReference type="Proteomes" id="UP000191133"/>
    </source>
</evidence>
<reference evidence="4" key="1">
    <citation type="submission" date="2016-10" db="EMBL/GenBank/DDBJ databases">
        <authorList>
            <person name="Varghese N."/>
            <person name="Submissions S."/>
        </authorList>
    </citation>
    <scope>NUCLEOTIDE SEQUENCE [LARGE SCALE GENOMIC DNA]</scope>
    <source>
        <strain evidence="4">92MFCol6.1</strain>
    </source>
</reference>
<dbReference type="PANTHER" id="PTHR24260">
    <property type="match status" value="1"/>
</dbReference>
<dbReference type="SUPFAM" id="SSF50494">
    <property type="entry name" value="Trypsin-like serine proteases"/>
    <property type="match status" value="1"/>
</dbReference>
<proteinExistence type="predicted"/>
<dbReference type="Pfam" id="PF00089">
    <property type="entry name" value="Trypsin"/>
    <property type="match status" value="1"/>
</dbReference>
<evidence type="ECO:0000256" key="1">
    <source>
        <dbReference type="SAM" id="MobiDB-lite"/>
    </source>
</evidence>
<dbReference type="RefSeq" id="WP_080148749.1">
    <property type="nucleotide sequence ID" value="NZ_FWEU01000001.1"/>
</dbReference>
<dbReference type="InterPro" id="IPR051333">
    <property type="entry name" value="CLIP_Serine_Protease"/>
</dbReference>
<dbReference type="AlphaFoldDB" id="A0A1W1GVC7"/>
<gene>
    <name evidence="3" type="ORF">SAMN04488690_0990</name>
</gene>
<dbReference type="GO" id="GO:0004252">
    <property type="term" value="F:serine-type endopeptidase activity"/>
    <property type="evidence" value="ECO:0007669"/>
    <property type="project" value="InterPro"/>
</dbReference>
<evidence type="ECO:0000313" key="3">
    <source>
        <dbReference type="EMBL" id="SLM23302.1"/>
    </source>
</evidence>
<dbReference type="GO" id="GO:0006508">
    <property type="term" value="P:proteolysis"/>
    <property type="evidence" value="ECO:0007669"/>
    <property type="project" value="InterPro"/>
</dbReference>